<evidence type="ECO:0000256" key="4">
    <source>
        <dbReference type="ARBA" id="ARBA00022840"/>
    </source>
</evidence>
<name>A0A7S4S9L2_9STRA</name>
<evidence type="ECO:0000256" key="5">
    <source>
        <dbReference type="SAM" id="MobiDB-lite"/>
    </source>
</evidence>
<protein>
    <recommendedName>
        <fullName evidence="6">DAGKc domain-containing protein</fullName>
    </recommendedName>
</protein>
<dbReference type="PROSITE" id="PS50146">
    <property type="entry name" value="DAGK"/>
    <property type="match status" value="1"/>
</dbReference>
<dbReference type="GO" id="GO:0001727">
    <property type="term" value="F:lipid kinase activity"/>
    <property type="evidence" value="ECO:0007669"/>
    <property type="project" value="TreeGrafter"/>
</dbReference>
<gene>
    <name evidence="7" type="ORF">DBRI00130_LOCUS31599</name>
</gene>
<dbReference type="Pfam" id="PF19279">
    <property type="entry name" value="YegS_C"/>
    <property type="match status" value="1"/>
</dbReference>
<dbReference type="Gene3D" id="2.60.200.40">
    <property type="match status" value="1"/>
</dbReference>
<accession>A0A7S4S9L2</accession>
<dbReference type="Gene3D" id="3.40.50.10330">
    <property type="entry name" value="Probable inorganic polyphosphate/atp-NAD kinase, domain 1"/>
    <property type="match status" value="1"/>
</dbReference>
<evidence type="ECO:0000313" key="7">
    <source>
        <dbReference type="EMBL" id="CAE4638874.1"/>
    </source>
</evidence>
<dbReference type="GO" id="GO:0005737">
    <property type="term" value="C:cytoplasm"/>
    <property type="evidence" value="ECO:0007669"/>
    <property type="project" value="TreeGrafter"/>
</dbReference>
<dbReference type="GO" id="GO:0016020">
    <property type="term" value="C:membrane"/>
    <property type="evidence" value="ECO:0007669"/>
    <property type="project" value="TreeGrafter"/>
</dbReference>
<keyword evidence="2" id="KW-0547">Nucleotide-binding</keyword>
<dbReference type="InterPro" id="IPR050187">
    <property type="entry name" value="Lipid_Phosphate_FormReg"/>
</dbReference>
<dbReference type="GO" id="GO:0046512">
    <property type="term" value="P:sphingosine biosynthetic process"/>
    <property type="evidence" value="ECO:0007669"/>
    <property type="project" value="TreeGrafter"/>
</dbReference>
<dbReference type="GO" id="GO:0005524">
    <property type="term" value="F:ATP binding"/>
    <property type="evidence" value="ECO:0007669"/>
    <property type="project" value="UniProtKB-KW"/>
</dbReference>
<keyword evidence="1" id="KW-0808">Transferase</keyword>
<evidence type="ECO:0000256" key="1">
    <source>
        <dbReference type="ARBA" id="ARBA00022679"/>
    </source>
</evidence>
<dbReference type="EMBL" id="HBNS01040553">
    <property type="protein sequence ID" value="CAE4638874.1"/>
    <property type="molecule type" value="Transcribed_RNA"/>
</dbReference>
<proteinExistence type="predicted"/>
<feature type="compositionally biased region" description="Basic and acidic residues" evidence="5">
    <location>
        <begin position="475"/>
        <end position="490"/>
    </location>
</feature>
<dbReference type="InterPro" id="IPR045540">
    <property type="entry name" value="YegS/DAGK_C"/>
</dbReference>
<evidence type="ECO:0000256" key="3">
    <source>
        <dbReference type="ARBA" id="ARBA00022777"/>
    </source>
</evidence>
<dbReference type="SMART" id="SM00046">
    <property type="entry name" value="DAGKc"/>
    <property type="match status" value="1"/>
</dbReference>
<keyword evidence="3" id="KW-0418">Kinase</keyword>
<evidence type="ECO:0000259" key="6">
    <source>
        <dbReference type="PROSITE" id="PS50146"/>
    </source>
</evidence>
<evidence type="ECO:0000256" key="2">
    <source>
        <dbReference type="ARBA" id="ARBA00022741"/>
    </source>
</evidence>
<dbReference type="InterPro" id="IPR001206">
    <property type="entry name" value="Diacylglycerol_kinase_cat_dom"/>
</dbReference>
<reference evidence="7" key="1">
    <citation type="submission" date="2021-01" db="EMBL/GenBank/DDBJ databases">
        <authorList>
            <person name="Corre E."/>
            <person name="Pelletier E."/>
            <person name="Niang G."/>
            <person name="Scheremetjew M."/>
            <person name="Finn R."/>
            <person name="Kale V."/>
            <person name="Holt S."/>
            <person name="Cochrane G."/>
            <person name="Meng A."/>
            <person name="Brown T."/>
            <person name="Cohen L."/>
        </authorList>
    </citation>
    <scope>NUCLEOTIDE SEQUENCE</scope>
    <source>
        <strain evidence="7">GSO104</strain>
    </source>
</reference>
<keyword evidence="4" id="KW-0067">ATP-binding</keyword>
<feature type="region of interest" description="Disordered" evidence="5">
    <location>
        <begin position="472"/>
        <end position="494"/>
    </location>
</feature>
<dbReference type="PANTHER" id="PTHR12358">
    <property type="entry name" value="SPHINGOSINE KINASE"/>
    <property type="match status" value="1"/>
</dbReference>
<organism evidence="7">
    <name type="scientific">Ditylum brightwellii</name>
    <dbReference type="NCBI Taxonomy" id="49249"/>
    <lineage>
        <taxon>Eukaryota</taxon>
        <taxon>Sar</taxon>
        <taxon>Stramenopiles</taxon>
        <taxon>Ochrophyta</taxon>
        <taxon>Bacillariophyta</taxon>
        <taxon>Mediophyceae</taxon>
        <taxon>Lithodesmiophycidae</taxon>
        <taxon>Lithodesmiales</taxon>
        <taxon>Lithodesmiaceae</taxon>
        <taxon>Ditylum</taxon>
    </lineage>
</organism>
<dbReference type="PANTHER" id="PTHR12358:SF31">
    <property type="entry name" value="ACYLGLYCEROL KINASE, MITOCHONDRIAL"/>
    <property type="match status" value="1"/>
</dbReference>
<sequence>MRGSSKSSSSSPWPKEAAAQALFYLPNILTDDPTPPACRLAYDESTHTIQIISEEREIIDWFSPDDVIGAKLEFQLDLEEKLNADLAKRLERTSLEEKEESRSSPNCGCSLSEEMEGVKKDWSTLLGSVAPGTNTATVKVYCYPRYTPSETRYFSSWRTSNNPSLPPLKGEKEQDKEHWGERYARHRALEVAPCGDFANVLSVVRAIRKLAHVDFFPVEEDEKTKSSGIMQQRRDERQKLMLKNNNDESASKDKKGPPKYLVIVNPFSGKKTALSIYESITKPMLDECGIEHDLFLTDYAGHAYERMQFIPSKEGDILEYDGIVSMGGDGNLHEILQGIKAREDAEDVLKNVPFGVIGCGSCNGFAKTLLFPSKEHCNPLESTFYIAKGQTKPIDLSEHTVTSSNDITTLKSSPTKSYYGFLAFCWAFIADCDFESEVLRCLGIGGLRVDLWAVWRVINLRKYRARFSYLPPPSKSDETDNQSEEKKEGNIDGVLPLPTEDIPTNWKTIEDDFILVWCHQATHAGSNAHSSPMSKLQDGVFQVMLIRSSCSRYELTKLLLSIEHGTHIHYDACEMYECIAYRLEPLVEGSFNDLDGEKLEDGPIQARVLPSAAHCFC</sequence>
<dbReference type="SUPFAM" id="SSF111331">
    <property type="entry name" value="NAD kinase/diacylglycerol kinase-like"/>
    <property type="match status" value="1"/>
</dbReference>
<dbReference type="InterPro" id="IPR016064">
    <property type="entry name" value="NAD/diacylglycerol_kinase_sf"/>
</dbReference>
<dbReference type="InterPro" id="IPR017438">
    <property type="entry name" value="ATP-NAD_kinase_N"/>
</dbReference>
<dbReference type="Pfam" id="PF00781">
    <property type="entry name" value="DAGK_cat"/>
    <property type="match status" value="1"/>
</dbReference>
<dbReference type="AlphaFoldDB" id="A0A7S4S9L2"/>
<feature type="domain" description="DAGKc" evidence="6">
    <location>
        <begin position="255"/>
        <end position="403"/>
    </location>
</feature>